<accession>A0A7W4IQA4</accession>
<dbReference type="CDD" id="cd04301">
    <property type="entry name" value="NAT_SF"/>
    <property type="match status" value="1"/>
</dbReference>
<evidence type="ECO:0000256" key="1">
    <source>
        <dbReference type="ARBA" id="ARBA00022679"/>
    </source>
</evidence>
<keyword evidence="5" id="KW-1185">Reference proteome</keyword>
<keyword evidence="1 4" id="KW-0808">Transferase</keyword>
<dbReference type="PROSITE" id="PS51186">
    <property type="entry name" value="GNAT"/>
    <property type="match status" value="1"/>
</dbReference>
<dbReference type="PANTHER" id="PTHR43877">
    <property type="entry name" value="AMINOALKYLPHOSPHONATE N-ACETYLTRANSFERASE-RELATED-RELATED"/>
    <property type="match status" value="1"/>
</dbReference>
<dbReference type="Gene3D" id="3.40.630.30">
    <property type="match status" value="1"/>
</dbReference>
<evidence type="ECO:0000259" key="3">
    <source>
        <dbReference type="PROSITE" id="PS51186"/>
    </source>
</evidence>
<dbReference type="InterPro" id="IPR016181">
    <property type="entry name" value="Acyl_CoA_acyltransferase"/>
</dbReference>
<gene>
    <name evidence="4" type="ORF">HLH36_01650</name>
</gene>
<dbReference type="SUPFAM" id="SSF55729">
    <property type="entry name" value="Acyl-CoA N-acyltransferases (Nat)"/>
    <property type="match status" value="1"/>
</dbReference>
<dbReference type="EMBL" id="JABEQD010000001">
    <property type="protein sequence ID" value="MBB2167071.1"/>
    <property type="molecule type" value="Genomic_DNA"/>
</dbReference>
<proteinExistence type="predicted"/>
<dbReference type="AlphaFoldDB" id="A0A7W4IQA4"/>
<dbReference type="Proteomes" id="UP000559860">
    <property type="component" value="Unassembled WGS sequence"/>
</dbReference>
<evidence type="ECO:0000256" key="2">
    <source>
        <dbReference type="ARBA" id="ARBA00023315"/>
    </source>
</evidence>
<keyword evidence="2" id="KW-0012">Acyltransferase</keyword>
<name>A0A7W4IQA4_9PROT</name>
<dbReference type="GO" id="GO:0016747">
    <property type="term" value="F:acyltransferase activity, transferring groups other than amino-acyl groups"/>
    <property type="evidence" value="ECO:0007669"/>
    <property type="project" value="InterPro"/>
</dbReference>
<evidence type="ECO:0000313" key="5">
    <source>
        <dbReference type="Proteomes" id="UP000559860"/>
    </source>
</evidence>
<reference evidence="4 5" key="1">
    <citation type="submission" date="2020-04" db="EMBL/GenBank/DDBJ databases">
        <title>Description of novel Gluconacetobacter.</title>
        <authorList>
            <person name="Sombolestani A."/>
        </authorList>
    </citation>
    <scope>NUCLEOTIDE SEQUENCE [LARGE SCALE GENOMIC DNA]</scope>
    <source>
        <strain evidence="4 5">LMG 27801</strain>
    </source>
</reference>
<comment type="caution">
    <text evidence="4">The sequence shown here is derived from an EMBL/GenBank/DDBJ whole genome shotgun (WGS) entry which is preliminary data.</text>
</comment>
<organism evidence="4 5">
    <name type="scientific">Gluconacetobacter aggeris</name>
    <dbReference type="NCBI Taxonomy" id="1286186"/>
    <lineage>
        <taxon>Bacteria</taxon>
        <taxon>Pseudomonadati</taxon>
        <taxon>Pseudomonadota</taxon>
        <taxon>Alphaproteobacteria</taxon>
        <taxon>Acetobacterales</taxon>
        <taxon>Acetobacteraceae</taxon>
        <taxon>Gluconacetobacter</taxon>
    </lineage>
</organism>
<sequence>MVTGEAGPVIGPGGGHVGALLAALHRTAFPSAECWDAAAMEAVLAMPGVLVGLGRMGDEPVPDGFIIGRVAADEAEILTLAVAGPARRRGMGRALLDWMEGQVAARGAARLILEVSAANAAAQALYRGAGFSEIGRRRAYYPDGADALVLERALMDGMPPAP</sequence>
<feature type="domain" description="N-acetyltransferase" evidence="3">
    <location>
        <begin position="8"/>
        <end position="155"/>
    </location>
</feature>
<dbReference type="InterPro" id="IPR000182">
    <property type="entry name" value="GNAT_dom"/>
</dbReference>
<protein>
    <submittedName>
        <fullName evidence="4">GNAT family N-acetyltransferase</fullName>
    </submittedName>
</protein>
<dbReference type="InterPro" id="IPR050832">
    <property type="entry name" value="Bact_Acetyltransf"/>
</dbReference>
<dbReference type="PANTHER" id="PTHR43877:SF2">
    <property type="entry name" value="AMINOALKYLPHOSPHONATE N-ACETYLTRANSFERASE-RELATED"/>
    <property type="match status" value="1"/>
</dbReference>
<dbReference type="Pfam" id="PF00583">
    <property type="entry name" value="Acetyltransf_1"/>
    <property type="match status" value="1"/>
</dbReference>
<evidence type="ECO:0000313" key="4">
    <source>
        <dbReference type="EMBL" id="MBB2167071.1"/>
    </source>
</evidence>